<protein>
    <submittedName>
        <fullName evidence="1">YbaB/EbfC family DNA-binding protein</fullName>
    </submittedName>
</protein>
<reference evidence="1 2" key="1">
    <citation type="submission" date="2018-06" db="EMBL/GenBank/DDBJ databases">
        <title>Sphaerisporangium craniellae sp. nov., isolated from a marine sponge in the South China Sea.</title>
        <authorList>
            <person name="Li L."/>
        </authorList>
    </citation>
    <scope>NUCLEOTIDE SEQUENCE [LARGE SCALE GENOMIC DNA]</scope>
    <source>
        <strain evidence="1 2">CCTCC AA 208026</strain>
    </source>
</reference>
<dbReference type="RefSeq" id="WP_114027282.1">
    <property type="nucleotide sequence ID" value="NZ_QOIL01000002.1"/>
</dbReference>
<evidence type="ECO:0000313" key="1">
    <source>
        <dbReference type="EMBL" id="RCG32647.1"/>
    </source>
</evidence>
<dbReference type="InterPro" id="IPR004401">
    <property type="entry name" value="YbaB/EbfC"/>
</dbReference>
<keyword evidence="2" id="KW-1185">Reference proteome</keyword>
<keyword evidence="1" id="KW-0238">DNA-binding</keyword>
<comment type="caution">
    <text evidence="1">The sequence shown here is derived from an EMBL/GenBank/DDBJ whole genome shotgun (WGS) entry which is preliminary data.</text>
</comment>
<accession>A0A367FSI9</accession>
<dbReference type="Gene3D" id="3.30.1310.10">
    <property type="entry name" value="Nucleoid-associated protein YbaB-like domain"/>
    <property type="match status" value="1"/>
</dbReference>
<dbReference type="EMBL" id="QOIL01000002">
    <property type="protein sequence ID" value="RCG32647.1"/>
    <property type="molecule type" value="Genomic_DNA"/>
</dbReference>
<dbReference type="AlphaFoldDB" id="A0A367FSI9"/>
<dbReference type="Pfam" id="PF02575">
    <property type="entry name" value="YbaB_DNA_bd"/>
    <property type="match status" value="1"/>
</dbReference>
<dbReference type="Proteomes" id="UP000253094">
    <property type="component" value="Unassembled WGS sequence"/>
</dbReference>
<organism evidence="1 2">
    <name type="scientific">Sphaerisporangium album</name>
    <dbReference type="NCBI Taxonomy" id="509200"/>
    <lineage>
        <taxon>Bacteria</taxon>
        <taxon>Bacillati</taxon>
        <taxon>Actinomycetota</taxon>
        <taxon>Actinomycetes</taxon>
        <taxon>Streptosporangiales</taxon>
        <taxon>Streptosporangiaceae</taxon>
        <taxon>Sphaerisporangium</taxon>
    </lineage>
</organism>
<dbReference type="SUPFAM" id="SSF82607">
    <property type="entry name" value="YbaB-like"/>
    <property type="match status" value="1"/>
</dbReference>
<evidence type="ECO:0000313" key="2">
    <source>
        <dbReference type="Proteomes" id="UP000253094"/>
    </source>
</evidence>
<dbReference type="OrthoDB" id="3625992at2"/>
<proteinExistence type="predicted"/>
<name>A0A367FSI9_9ACTN</name>
<gene>
    <name evidence="1" type="ORF">DQ384_03920</name>
</gene>
<dbReference type="GO" id="GO:0003677">
    <property type="term" value="F:DNA binding"/>
    <property type="evidence" value="ECO:0007669"/>
    <property type="project" value="UniProtKB-KW"/>
</dbReference>
<dbReference type="InterPro" id="IPR036894">
    <property type="entry name" value="YbaB-like_sf"/>
</dbReference>
<sequence length="137" mass="15178">MESAEGVDDAVGAEMRAYADELRASFLRLQEEAPALHEKARAVQVTEKSEDGLISATVGARGDLVRLDIDPRVYRRPDSRRLADAITETVHRAADKARARVVEVFDPIIPADQMRAHLDGDLQRVLDDMAARMLGKK</sequence>